<keyword evidence="6" id="KW-0327">Glycosome</keyword>
<evidence type="ECO:0000259" key="10">
    <source>
        <dbReference type="Pfam" id="PF01210"/>
    </source>
</evidence>
<evidence type="ECO:0000313" key="12">
    <source>
        <dbReference type="EMBL" id="CAE8654054.1"/>
    </source>
</evidence>
<dbReference type="InterPro" id="IPR006109">
    <property type="entry name" value="G3P_DH_NAD-dep_C"/>
</dbReference>
<reference evidence="12" key="1">
    <citation type="submission" date="2021-02" db="EMBL/GenBank/DDBJ databases">
        <authorList>
            <person name="Dougan E. K."/>
            <person name="Rhodes N."/>
            <person name="Thang M."/>
            <person name="Chan C."/>
        </authorList>
    </citation>
    <scope>NUCLEOTIDE SEQUENCE</scope>
</reference>
<dbReference type="PRINTS" id="PR00077">
    <property type="entry name" value="GPDHDRGNASE"/>
</dbReference>
<dbReference type="PANTHER" id="PTHR11728:SF1">
    <property type="entry name" value="GLYCEROL-3-PHOSPHATE DEHYDROGENASE [NAD(+)] 2, CHLOROPLASTIC"/>
    <property type="match status" value="1"/>
</dbReference>
<dbReference type="Gene3D" id="3.40.50.720">
    <property type="entry name" value="NAD(P)-binding Rossmann-like Domain"/>
    <property type="match status" value="1"/>
</dbReference>
<evidence type="ECO:0000256" key="7">
    <source>
        <dbReference type="RuleBase" id="RU000437"/>
    </source>
</evidence>
<evidence type="ECO:0000256" key="2">
    <source>
        <dbReference type="ARBA" id="ARBA00023002"/>
    </source>
</evidence>
<dbReference type="NCBIfam" id="NF000940">
    <property type="entry name" value="PRK00094.1-2"/>
    <property type="match status" value="1"/>
</dbReference>
<protein>
    <recommendedName>
        <fullName evidence="8">Glycerol-3-phosphate dehydrogenase [NAD(+)]</fullName>
        <ecNumber evidence="8">1.1.1.8</ecNumber>
    </recommendedName>
</protein>
<dbReference type="InterPro" id="IPR008927">
    <property type="entry name" value="6-PGluconate_DH-like_C_sf"/>
</dbReference>
<dbReference type="InterPro" id="IPR036291">
    <property type="entry name" value="NAD(P)-bd_dom_sf"/>
</dbReference>
<name>A0A813IMS3_POLGL</name>
<dbReference type="InterPro" id="IPR011128">
    <property type="entry name" value="G3P_DH_NAD-dep_N"/>
</dbReference>
<sequence>MPSPCATLVTGSPGCSFCGQLTPPVSRPLGRPLGFPELGVGRRGSASSSLKETFGGKREDATAPALAVLGGSSFGSAKGRGSSSSSSSGSFVLALSAVAGAFIAGAPPLSAGLRSSRSPRQLGGRRPGGKKSALARLAFFWEMRLTVWKARMRKSGKNYADSFLGKDIPDLDLNVLPAMLPPRPPAGTAYSVTQKVWRKIVYWSRIYNYKKNEKFNTAIPTERALQKVAIIGGGAFGTAMAAHVGRCGNPVTMLIRNADVADFINARHVNPKYLPEFDLPEKVRATTDAAEALADCKVLISALPVQSSAEALRAVSHLLPRGVPVVALSKGMELGSRRLMCDLIPQALGRDESENPVVVVSGPSFAQEIMDRRPTSVVAASHSAEAAAQVQRLLTSRYFRVSITDDVIGVEVAGALKNVLAIAAGIVEGLGLGMNAMSALVTQGNAEIRWLATAMGAKPETLAGLSGMGDILLTCFGSLSRNRRVGVRLGKGEKIDDVLNSKGGVAEGVFTSRLVVELSDQHRVLLPVLTSVARILNREVEPRKALFEVLSLPPLAESA</sequence>
<keyword evidence="2 7" id="KW-0560">Oxidoreductase</keyword>
<dbReference type="EC" id="1.1.1.8" evidence="8"/>
<evidence type="ECO:0000256" key="5">
    <source>
        <dbReference type="ARBA" id="ARBA00060503"/>
    </source>
</evidence>
<evidence type="ECO:0000256" key="8">
    <source>
        <dbReference type="RuleBase" id="RU361243"/>
    </source>
</evidence>
<comment type="catalytic activity">
    <reaction evidence="4 8">
        <text>sn-glycerol 3-phosphate + NAD(+) = dihydroxyacetone phosphate + NADH + H(+)</text>
        <dbReference type="Rhea" id="RHEA:11092"/>
        <dbReference type="ChEBI" id="CHEBI:15378"/>
        <dbReference type="ChEBI" id="CHEBI:57540"/>
        <dbReference type="ChEBI" id="CHEBI:57597"/>
        <dbReference type="ChEBI" id="CHEBI:57642"/>
        <dbReference type="ChEBI" id="CHEBI:57945"/>
        <dbReference type="EC" id="1.1.1.8"/>
    </reaction>
</comment>
<feature type="domain" description="Glycerol-3-phosphate dehydrogenase NAD-dependent C-terminal" evidence="11">
    <location>
        <begin position="406"/>
        <end position="546"/>
    </location>
</feature>
<dbReference type="GO" id="GO:0005829">
    <property type="term" value="C:cytosol"/>
    <property type="evidence" value="ECO:0007669"/>
    <property type="project" value="TreeGrafter"/>
</dbReference>
<feature type="domain" description="Glycerol-3-phosphate dehydrogenase NAD-dependent N-terminal" evidence="10">
    <location>
        <begin position="227"/>
        <end position="386"/>
    </location>
</feature>
<dbReference type="FunFam" id="3.40.50.720:FF:000019">
    <property type="entry name" value="Glycerol-3-phosphate dehydrogenase [NAD(P)+]"/>
    <property type="match status" value="1"/>
</dbReference>
<dbReference type="GO" id="GO:0051287">
    <property type="term" value="F:NAD binding"/>
    <property type="evidence" value="ECO:0007669"/>
    <property type="project" value="UniProtKB-UniRule"/>
</dbReference>
<dbReference type="PROSITE" id="PS00957">
    <property type="entry name" value="NAD_G3PDH"/>
    <property type="match status" value="1"/>
</dbReference>
<accession>A0A813IMS3</accession>
<dbReference type="GO" id="GO:0020015">
    <property type="term" value="C:glycosome"/>
    <property type="evidence" value="ECO:0007669"/>
    <property type="project" value="UniProtKB-SubCell"/>
</dbReference>
<dbReference type="GO" id="GO:0046168">
    <property type="term" value="P:glycerol-3-phosphate catabolic process"/>
    <property type="evidence" value="ECO:0007669"/>
    <property type="project" value="UniProtKB-UniRule"/>
</dbReference>
<dbReference type="Gene3D" id="1.10.1040.10">
    <property type="entry name" value="N-(1-d-carboxylethyl)-l-norvaline Dehydrogenase, domain 2"/>
    <property type="match status" value="1"/>
</dbReference>
<dbReference type="SUPFAM" id="SSF51735">
    <property type="entry name" value="NAD(P)-binding Rossmann-fold domains"/>
    <property type="match status" value="1"/>
</dbReference>
<dbReference type="InterPro" id="IPR013328">
    <property type="entry name" value="6PGD_dom2"/>
</dbReference>
<dbReference type="HAMAP" id="MF_00394">
    <property type="entry name" value="NAD_Glyc3P_dehydrog"/>
    <property type="match status" value="1"/>
</dbReference>
<evidence type="ECO:0000256" key="9">
    <source>
        <dbReference type="SAM" id="MobiDB-lite"/>
    </source>
</evidence>
<dbReference type="GO" id="GO:0005975">
    <property type="term" value="P:carbohydrate metabolic process"/>
    <property type="evidence" value="ECO:0007669"/>
    <property type="project" value="InterPro"/>
</dbReference>
<organism evidence="12 13">
    <name type="scientific">Polarella glacialis</name>
    <name type="common">Dinoflagellate</name>
    <dbReference type="NCBI Taxonomy" id="89957"/>
    <lineage>
        <taxon>Eukaryota</taxon>
        <taxon>Sar</taxon>
        <taxon>Alveolata</taxon>
        <taxon>Dinophyceae</taxon>
        <taxon>Suessiales</taxon>
        <taxon>Suessiaceae</taxon>
        <taxon>Polarella</taxon>
    </lineage>
</organism>
<evidence type="ECO:0000313" key="13">
    <source>
        <dbReference type="Proteomes" id="UP000626109"/>
    </source>
</evidence>
<dbReference type="Proteomes" id="UP000626109">
    <property type="component" value="Unassembled WGS sequence"/>
</dbReference>
<dbReference type="Pfam" id="PF01210">
    <property type="entry name" value="NAD_Gly3P_dh_N"/>
    <property type="match status" value="1"/>
</dbReference>
<dbReference type="NCBIfam" id="NF000942">
    <property type="entry name" value="PRK00094.1-4"/>
    <property type="match status" value="1"/>
</dbReference>
<comment type="subcellular location">
    <subcellularLocation>
        <location evidence="5">Glycosome</location>
    </subcellularLocation>
</comment>
<evidence type="ECO:0000259" key="11">
    <source>
        <dbReference type="Pfam" id="PF07479"/>
    </source>
</evidence>
<dbReference type="EMBL" id="CAJNNW010012182">
    <property type="protein sequence ID" value="CAE8654054.1"/>
    <property type="molecule type" value="Genomic_DNA"/>
</dbReference>
<dbReference type="InterPro" id="IPR006168">
    <property type="entry name" value="G3P_DH_NAD-dep"/>
</dbReference>
<evidence type="ECO:0000256" key="4">
    <source>
        <dbReference type="ARBA" id="ARBA00048683"/>
    </source>
</evidence>
<evidence type="ECO:0000256" key="1">
    <source>
        <dbReference type="ARBA" id="ARBA00011009"/>
    </source>
</evidence>
<proteinExistence type="inferred from homology"/>
<dbReference type="PANTHER" id="PTHR11728">
    <property type="entry name" value="GLYCEROL-3-PHOSPHATE DEHYDROGENASE"/>
    <property type="match status" value="1"/>
</dbReference>
<dbReference type="Pfam" id="PF07479">
    <property type="entry name" value="NAD_Gly3P_dh_C"/>
    <property type="match status" value="1"/>
</dbReference>
<dbReference type="FunFam" id="1.10.1040.10:FF:000001">
    <property type="entry name" value="Glycerol-3-phosphate dehydrogenase [NAD(P)+]"/>
    <property type="match status" value="1"/>
</dbReference>
<evidence type="ECO:0000256" key="6">
    <source>
        <dbReference type="ARBA" id="ARBA00084116"/>
    </source>
</evidence>
<keyword evidence="3 7" id="KW-0520">NAD</keyword>
<dbReference type="SUPFAM" id="SSF48179">
    <property type="entry name" value="6-phosphogluconate dehydrogenase C-terminal domain-like"/>
    <property type="match status" value="1"/>
</dbReference>
<gene>
    <name evidence="12" type="ORF">PGLA2088_LOCUS10776</name>
</gene>
<feature type="region of interest" description="Disordered" evidence="9">
    <location>
        <begin position="37"/>
        <end position="58"/>
    </location>
</feature>
<dbReference type="AlphaFoldDB" id="A0A813IMS3"/>
<comment type="similarity">
    <text evidence="1 7">Belongs to the NAD-dependent glycerol-3-phosphate dehydrogenase family.</text>
</comment>
<dbReference type="GO" id="GO:0141152">
    <property type="term" value="F:glycerol-3-phosphate dehydrogenase (NAD+) activity"/>
    <property type="evidence" value="ECO:0007669"/>
    <property type="project" value="UniProtKB-UniRule"/>
</dbReference>
<evidence type="ECO:0000256" key="3">
    <source>
        <dbReference type="ARBA" id="ARBA00023027"/>
    </source>
</evidence>
<comment type="caution">
    <text evidence="12">The sequence shown here is derived from an EMBL/GenBank/DDBJ whole genome shotgun (WGS) entry which is preliminary data.</text>
</comment>